<keyword evidence="2" id="KW-1185">Reference proteome</keyword>
<evidence type="ECO:0000313" key="1">
    <source>
        <dbReference type="EMBL" id="KAF5377716.1"/>
    </source>
</evidence>
<proteinExistence type="predicted"/>
<comment type="caution">
    <text evidence="1">The sequence shown here is derived from an EMBL/GenBank/DDBJ whole genome shotgun (WGS) entry which is preliminary data.</text>
</comment>
<sequence>MLSYPMGRDGSYAFVAAREDKISEKFYRRRRHSLCVSFLIPTSTPWFNLNASASSPWFSPAPLLWPTNILSSDLPPDPPLLVLTPFGSFSPLAGLVLSME</sequence>
<gene>
    <name evidence="1" type="ORF">D9757_009390</name>
</gene>
<dbReference type="EMBL" id="JAACJN010000082">
    <property type="protein sequence ID" value="KAF5377716.1"/>
    <property type="molecule type" value="Genomic_DNA"/>
</dbReference>
<dbReference type="AlphaFoldDB" id="A0A8H5H680"/>
<organism evidence="1 2">
    <name type="scientific">Collybiopsis confluens</name>
    <dbReference type="NCBI Taxonomy" id="2823264"/>
    <lineage>
        <taxon>Eukaryota</taxon>
        <taxon>Fungi</taxon>
        <taxon>Dikarya</taxon>
        <taxon>Basidiomycota</taxon>
        <taxon>Agaricomycotina</taxon>
        <taxon>Agaricomycetes</taxon>
        <taxon>Agaricomycetidae</taxon>
        <taxon>Agaricales</taxon>
        <taxon>Marasmiineae</taxon>
        <taxon>Omphalotaceae</taxon>
        <taxon>Collybiopsis</taxon>
    </lineage>
</organism>
<accession>A0A8H5H680</accession>
<protein>
    <submittedName>
        <fullName evidence="1">Uncharacterized protein</fullName>
    </submittedName>
</protein>
<evidence type="ECO:0000313" key="2">
    <source>
        <dbReference type="Proteomes" id="UP000518752"/>
    </source>
</evidence>
<dbReference type="Proteomes" id="UP000518752">
    <property type="component" value="Unassembled WGS sequence"/>
</dbReference>
<reference evidence="1 2" key="1">
    <citation type="journal article" date="2020" name="ISME J.">
        <title>Uncovering the hidden diversity of litter-decomposition mechanisms in mushroom-forming fungi.</title>
        <authorList>
            <person name="Floudas D."/>
            <person name="Bentzer J."/>
            <person name="Ahren D."/>
            <person name="Johansson T."/>
            <person name="Persson P."/>
            <person name="Tunlid A."/>
        </authorList>
    </citation>
    <scope>NUCLEOTIDE SEQUENCE [LARGE SCALE GENOMIC DNA]</scope>
    <source>
        <strain evidence="1 2">CBS 406.79</strain>
    </source>
</reference>
<name>A0A8H5H680_9AGAR</name>